<sequence>MSGEDILGLVLETLILLGLVSAAVCLVIWLLMRAASSAMLETTAIILPADELASARWMADDGRLYSRELAHHEHDEVGTLESVTVYYSRRSPETIRFARHSEAERAVFVLFAITAGIGIASFVASMILLVVEG</sequence>
<dbReference type="AlphaFoldDB" id="A0A916SM00"/>
<evidence type="ECO:0000256" key="1">
    <source>
        <dbReference type="SAM" id="Phobius"/>
    </source>
</evidence>
<keyword evidence="1" id="KW-1133">Transmembrane helix</keyword>
<gene>
    <name evidence="2" type="ORF">GCM10010979_21710</name>
</gene>
<comment type="caution">
    <text evidence="2">The sequence shown here is derived from an EMBL/GenBank/DDBJ whole genome shotgun (WGS) entry which is preliminary data.</text>
</comment>
<organism evidence="2 3">
    <name type="scientific">Conyzicola nivalis</name>
    <dbReference type="NCBI Taxonomy" id="1477021"/>
    <lineage>
        <taxon>Bacteria</taxon>
        <taxon>Bacillati</taxon>
        <taxon>Actinomycetota</taxon>
        <taxon>Actinomycetes</taxon>
        <taxon>Micrococcales</taxon>
        <taxon>Microbacteriaceae</taxon>
        <taxon>Conyzicola</taxon>
    </lineage>
</organism>
<dbReference type="RefSeq" id="WP_188510620.1">
    <property type="nucleotide sequence ID" value="NZ_BMGB01000001.1"/>
</dbReference>
<feature type="transmembrane region" description="Helical" evidence="1">
    <location>
        <begin position="106"/>
        <end position="131"/>
    </location>
</feature>
<keyword evidence="3" id="KW-1185">Reference proteome</keyword>
<dbReference type="Proteomes" id="UP000606922">
    <property type="component" value="Unassembled WGS sequence"/>
</dbReference>
<name>A0A916SM00_9MICO</name>
<evidence type="ECO:0000313" key="2">
    <source>
        <dbReference type="EMBL" id="GGB06829.1"/>
    </source>
</evidence>
<accession>A0A916SM00</accession>
<feature type="transmembrane region" description="Helical" evidence="1">
    <location>
        <begin position="6"/>
        <end position="31"/>
    </location>
</feature>
<evidence type="ECO:0000313" key="3">
    <source>
        <dbReference type="Proteomes" id="UP000606922"/>
    </source>
</evidence>
<protein>
    <submittedName>
        <fullName evidence="2">Uncharacterized protein</fullName>
    </submittedName>
</protein>
<reference evidence="2" key="2">
    <citation type="submission" date="2020-09" db="EMBL/GenBank/DDBJ databases">
        <authorList>
            <person name="Sun Q."/>
            <person name="Zhou Y."/>
        </authorList>
    </citation>
    <scope>NUCLEOTIDE SEQUENCE</scope>
    <source>
        <strain evidence="2">CGMCC 1.12813</strain>
    </source>
</reference>
<keyword evidence="1" id="KW-0812">Transmembrane</keyword>
<reference evidence="2" key="1">
    <citation type="journal article" date="2014" name="Int. J. Syst. Evol. Microbiol.">
        <title>Complete genome sequence of Corynebacterium casei LMG S-19264T (=DSM 44701T), isolated from a smear-ripened cheese.</title>
        <authorList>
            <consortium name="US DOE Joint Genome Institute (JGI-PGF)"/>
            <person name="Walter F."/>
            <person name="Albersmeier A."/>
            <person name="Kalinowski J."/>
            <person name="Ruckert C."/>
        </authorList>
    </citation>
    <scope>NUCLEOTIDE SEQUENCE</scope>
    <source>
        <strain evidence="2">CGMCC 1.12813</strain>
    </source>
</reference>
<keyword evidence="1" id="KW-0472">Membrane</keyword>
<proteinExistence type="predicted"/>
<dbReference type="EMBL" id="BMGB01000001">
    <property type="protein sequence ID" value="GGB06829.1"/>
    <property type="molecule type" value="Genomic_DNA"/>
</dbReference>